<dbReference type="Proteomes" id="UP001500454">
    <property type="component" value="Unassembled WGS sequence"/>
</dbReference>
<reference evidence="3" key="1">
    <citation type="journal article" date="2019" name="Int. J. Syst. Evol. Microbiol.">
        <title>The Global Catalogue of Microorganisms (GCM) 10K type strain sequencing project: providing services to taxonomists for standard genome sequencing and annotation.</title>
        <authorList>
            <consortium name="The Broad Institute Genomics Platform"/>
            <consortium name="The Broad Institute Genome Sequencing Center for Infectious Disease"/>
            <person name="Wu L."/>
            <person name="Ma J."/>
        </authorList>
    </citation>
    <scope>NUCLEOTIDE SEQUENCE [LARGE SCALE GENOMIC DNA]</scope>
    <source>
        <strain evidence="3">JCM 17924</strain>
    </source>
</reference>
<name>A0ABP8JAD1_9BACT</name>
<dbReference type="InterPro" id="IPR001173">
    <property type="entry name" value="Glyco_trans_2-like"/>
</dbReference>
<comment type="caution">
    <text evidence="2">The sequence shown here is derived from an EMBL/GenBank/DDBJ whole genome shotgun (WGS) entry which is preliminary data.</text>
</comment>
<dbReference type="EMBL" id="BAABHA010000010">
    <property type="protein sequence ID" value="GAA4387754.1"/>
    <property type="molecule type" value="Genomic_DNA"/>
</dbReference>
<dbReference type="RefSeq" id="WP_345226200.1">
    <property type="nucleotide sequence ID" value="NZ_BAABHA010000010.1"/>
</dbReference>
<proteinExistence type="predicted"/>
<dbReference type="SUPFAM" id="SSF53448">
    <property type="entry name" value="Nucleotide-diphospho-sugar transferases"/>
    <property type="match status" value="1"/>
</dbReference>
<feature type="domain" description="Glycosyltransferase 2-like" evidence="1">
    <location>
        <begin position="15"/>
        <end position="175"/>
    </location>
</feature>
<dbReference type="Gene3D" id="3.90.550.10">
    <property type="entry name" value="Spore Coat Polysaccharide Biosynthesis Protein SpsA, Chain A"/>
    <property type="match status" value="1"/>
</dbReference>
<evidence type="ECO:0000313" key="2">
    <source>
        <dbReference type="EMBL" id="GAA4387754.1"/>
    </source>
</evidence>
<dbReference type="Pfam" id="PF00535">
    <property type="entry name" value="Glycos_transf_2"/>
    <property type="match status" value="1"/>
</dbReference>
<gene>
    <name evidence="2" type="ORF">GCM10023186_33700</name>
</gene>
<dbReference type="PANTHER" id="PTHR48090">
    <property type="entry name" value="UNDECAPRENYL-PHOSPHATE 4-DEOXY-4-FORMAMIDO-L-ARABINOSE TRANSFERASE-RELATED"/>
    <property type="match status" value="1"/>
</dbReference>
<dbReference type="InterPro" id="IPR050256">
    <property type="entry name" value="Glycosyltransferase_2"/>
</dbReference>
<organism evidence="2 3">
    <name type="scientific">Hymenobacter koreensis</name>
    <dbReference type="NCBI Taxonomy" id="1084523"/>
    <lineage>
        <taxon>Bacteria</taxon>
        <taxon>Pseudomonadati</taxon>
        <taxon>Bacteroidota</taxon>
        <taxon>Cytophagia</taxon>
        <taxon>Cytophagales</taxon>
        <taxon>Hymenobacteraceae</taxon>
        <taxon>Hymenobacter</taxon>
    </lineage>
</organism>
<keyword evidence="3" id="KW-1185">Reference proteome</keyword>
<dbReference type="InterPro" id="IPR029044">
    <property type="entry name" value="Nucleotide-diphossugar_trans"/>
</dbReference>
<accession>A0ABP8JAD1</accession>
<evidence type="ECO:0000259" key="1">
    <source>
        <dbReference type="Pfam" id="PF00535"/>
    </source>
</evidence>
<dbReference type="CDD" id="cd04179">
    <property type="entry name" value="DPM_DPG-synthase_like"/>
    <property type="match status" value="1"/>
</dbReference>
<sequence length="239" mass="26068">MLPAAPPASLPLIDVIIPAHNEAQSISRVLAEIPRGWVRDILVVANACTDDTAAVARGAGATVLTENRPGYGWACLKGMAHCYARPAAEQPAIIVFLDGDYSDYPEQLPDLVQPLLNGQADLVIGSRALGQREAGSMLPQQIFGNWLATTLLRHLYKVHFTDLGPFRAINASALQRLNMADTTYGWTVEMQLKAAKQGLRCAEVPVRYRRRIGISKVSGTVKGTLGAGYKILWTIFRYL</sequence>
<evidence type="ECO:0000313" key="3">
    <source>
        <dbReference type="Proteomes" id="UP001500454"/>
    </source>
</evidence>
<protein>
    <submittedName>
        <fullName evidence="2">Glycosyltransferase family 2 protein</fullName>
    </submittedName>
</protein>
<dbReference type="PANTHER" id="PTHR48090:SF7">
    <property type="entry name" value="RFBJ PROTEIN"/>
    <property type="match status" value="1"/>
</dbReference>